<dbReference type="Proteomes" id="UP001305498">
    <property type="component" value="Chromosome"/>
</dbReference>
<organism evidence="3 4">
    <name type="scientific">Microbacterium betulae</name>
    <dbReference type="NCBI Taxonomy" id="2981139"/>
    <lineage>
        <taxon>Bacteria</taxon>
        <taxon>Bacillati</taxon>
        <taxon>Actinomycetota</taxon>
        <taxon>Actinomycetes</taxon>
        <taxon>Micrococcales</taxon>
        <taxon>Microbacteriaceae</taxon>
        <taxon>Microbacterium</taxon>
    </lineage>
</organism>
<evidence type="ECO:0000259" key="2">
    <source>
        <dbReference type="PROSITE" id="PS51372"/>
    </source>
</evidence>
<dbReference type="RefSeq" id="WP_317139283.1">
    <property type="nucleotide sequence ID" value="NZ_CP118157.1"/>
</dbReference>
<dbReference type="EMBL" id="CP118157">
    <property type="protein sequence ID" value="WOF22812.1"/>
    <property type="molecule type" value="Genomic_DNA"/>
</dbReference>
<name>A0AA97I663_9MICO</name>
<dbReference type="SMART" id="SM01061">
    <property type="entry name" value="CAT_RBD"/>
    <property type="match status" value="1"/>
</dbReference>
<reference evidence="3 4" key="1">
    <citation type="submission" date="2023-02" db="EMBL/GenBank/DDBJ databases">
        <title>Microbacterium betulae sp. nov., isolated from birch wood.</title>
        <authorList>
            <person name="Pasciak M."/>
            <person name="Pawlik K.J."/>
            <person name="Martynowski D."/>
            <person name="Laczmanski L."/>
            <person name="Ciekot J."/>
            <person name="Szponar B."/>
            <person name="Wojcik-Fatla A."/>
            <person name="Mackiewicz B."/>
            <person name="Farian E."/>
            <person name="Cholewa G."/>
            <person name="Cholewa A."/>
            <person name="Dutkiewicz J."/>
        </authorList>
    </citation>
    <scope>NUCLEOTIDE SEQUENCE [LARGE SCALE GENOMIC DNA]</scope>
    <source>
        <strain evidence="3 4">AB</strain>
    </source>
</reference>
<evidence type="ECO:0000256" key="1">
    <source>
        <dbReference type="ARBA" id="ARBA00022737"/>
    </source>
</evidence>
<dbReference type="InterPro" id="IPR036634">
    <property type="entry name" value="PRD_sf"/>
</dbReference>
<dbReference type="Gene3D" id="1.10.1790.10">
    <property type="entry name" value="PRD domain"/>
    <property type="match status" value="2"/>
</dbReference>
<dbReference type="Pfam" id="PF00874">
    <property type="entry name" value="PRD"/>
    <property type="match status" value="2"/>
</dbReference>
<feature type="domain" description="PRD" evidence="2">
    <location>
        <begin position="182"/>
        <end position="291"/>
    </location>
</feature>
<keyword evidence="4" id="KW-1185">Reference proteome</keyword>
<dbReference type="GO" id="GO:0006355">
    <property type="term" value="P:regulation of DNA-templated transcription"/>
    <property type="evidence" value="ECO:0007669"/>
    <property type="project" value="InterPro"/>
</dbReference>
<accession>A0AA97I663</accession>
<evidence type="ECO:0000313" key="3">
    <source>
        <dbReference type="EMBL" id="WOF22812.1"/>
    </source>
</evidence>
<dbReference type="InterPro" id="IPR036650">
    <property type="entry name" value="CAT_RNA-bd_dom_sf"/>
</dbReference>
<dbReference type="GO" id="GO:0003723">
    <property type="term" value="F:RNA binding"/>
    <property type="evidence" value="ECO:0007669"/>
    <property type="project" value="InterPro"/>
</dbReference>
<keyword evidence="1" id="KW-0677">Repeat</keyword>
<dbReference type="InterPro" id="IPR050661">
    <property type="entry name" value="BglG_antiterminators"/>
</dbReference>
<dbReference type="PANTHER" id="PTHR30185">
    <property type="entry name" value="CRYPTIC BETA-GLUCOSIDE BGL OPERON ANTITERMINATOR"/>
    <property type="match status" value="1"/>
</dbReference>
<sequence length="300" mass="32868">MSDATPAGAPGPAIRKVLNNNVVVVAGPDGTERVLMGRGLGFQRRAGDEVDPALVDKVFVLDQGADRVHIQELLASVPLTIVDAVLAAVAQAEKDLGRDLGRHLPIAIIDHIQFVLERLDEGLRIPTAAGPELTALYPDEYATAQRMSAAIGERLGRELPDEEAVFLTMHVLAATADEQNGNAALLIRRVQHVVSTVESSIGRELDKTTLDYSRFVLHVRFLLQRLVSERMLQTADTSFFQFARNNYPRSYGVATRVREWVLAATGSLLTDEEMLYLIVHVERLTRATAANDDSDAPTRV</sequence>
<evidence type="ECO:0000313" key="4">
    <source>
        <dbReference type="Proteomes" id="UP001305498"/>
    </source>
</evidence>
<dbReference type="KEGG" id="mbet:N8K70_15670"/>
<proteinExistence type="predicted"/>
<dbReference type="PANTHER" id="PTHR30185:SF15">
    <property type="entry name" value="CRYPTIC BETA-GLUCOSIDE BGL OPERON ANTITERMINATOR"/>
    <property type="match status" value="1"/>
</dbReference>
<gene>
    <name evidence="3" type="ORF">N8K70_15670</name>
</gene>
<dbReference type="Pfam" id="PF03123">
    <property type="entry name" value="CAT_RBD"/>
    <property type="match status" value="1"/>
</dbReference>
<dbReference type="PROSITE" id="PS51372">
    <property type="entry name" value="PRD_2"/>
    <property type="match status" value="2"/>
</dbReference>
<feature type="domain" description="PRD" evidence="2">
    <location>
        <begin position="76"/>
        <end position="181"/>
    </location>
</feature>
<dbReference type="AlphaFoldDB" id="A0AA97I663"/>
<dbReference type="InterPro" id="IPR004341">
    <property type="entry name" value="CAT_RNA-bd_dom"/>
</dbReference>
<dbReference type="SUPFAM" id="SSF63520">
    <property type="entry name" value="PTS-regulatory domain, PRD"/>
    <property type="match status" value="2"/>
</dbReference>
<dbReference type="SUPFAM" id="SSF50151">
    <property type="entry name" value="SacY-like RNA-binding domain"/>
    <property type="match status" value="1"/>
</dbReference>
<protein>
    <submittedName>
        <fullName evidence="3">PRD domain-containing protein</fullName>
    </submittedName>
</protein>
<dbReference type="InterPro" id="IPR011608">
    <property type="entry name" value="PRD"/>
</dbReference>
<dbReference type="Gene3D" id="2.30.24.10">
    <property type="entry name" value="CAT RNA-binding domain"/>
    <property type="match status" value="1"/>
</dbReference>